<reference evidence="2 3" key="1">
    <citation type="submission" date="2017-07" db="EMBL/GenBank/DDBJ databases">
        <title>Genome Sequence of Antarctobacter heliothermus Strain SMS3 Isolated from a culture of the Diatom Skeletonema marinoi.</title>
        <authorList>
            <person name="Topel M."/>
            <person name="Pinder M.I.M."/>
            <person name="Johansson O.N."/>
            <person name="Kourtchenko O."/>
            <person name="Godhe A."/>
            <person name="Clarke A.K."/>
        </authorList>
    </citation>
    <scope>NUCLEOTIDE SEQUENCE [LARGE SCALE GENOMIC DNA]</scope>
    <source>
        <strain evidence="2 3">SMS3</strain>
    </source>
</reference>
<keyword evidence="1" id="KW-1133">Transmembrane helix</keyword>
<dbReference type="RefSeq" id="WP_094035816.1">
    <property type="nucleotide sequence ID" value="NZ_CP022540.1"/>
</dbReference>
<evidence type="ECO:0000256" key="1">
    <source>
        <dbReference type="SAM" id="Phobius"/>
    </source>
</evidence>
<evidence type="ECO:0000313" key="2">
    <source>
        <dbReference type="EMBL" id="ASP21977.1"/>
    </source>
</evidence>
<feature type="transmembrane region" description="Helical" evidence="1">
    <location>
        <begin position="12"/>
        <end position="34"/>
    </location>
</feature>
<keyword evidence="1" id="KW-0812">Transmembrane</keyword>
<dbReference type="OrthoDB" id="9816293at2"/>
<dbReference type="InterPro" id="IPR007401">
    <property type="entry name" value="DUF454"/>
</dbReference>
<dbReference type="Pfam" id="PF04304">
    <property type="entry name" value="DUF454"/>
    <property type="match status" value="1"/>
</dbReference>
<keyword evidence="3" id="KW-1185">Reference proteome</keyword>
<evidence type="ECO:0000313" key="3">
    <source>
        <dbReference type="Proteomes" id="UP000203589"/>
    </source>
</evidence>
<gene>
    <name evidence="2" type="primary">ybaN</name>
    <name evidence="2" type="ORF">ANTHELSMS3_03341</name>
</gene>
<feature type="transmembrane region" description="Helical" evidence="1">
    <location>
        <begin position="81"/>
        <end position="98"/>
    </location>
</feature>
<dbReference type="PANTHER" id="PTHR35813:SF1">
    <property type="entry name" value="INNER MEMBRANE PROTEIN YBAN"/>
    <property type="match status" value="1"/>
</dbReference>
<dbReference type="KEGG" id="aht:ANTHELSMS3_03341"/>
<proteinExistence type="predicted"/>
<dbReference type="Proteomes" id="UP000203589">
    <property type="component" value="Chromosome"/>
</dbReference>
<dbReference type="EMBL" id="CP022540">
    <property type="protein sequence ID" value="ASP21977.1"/>
    <property type="molecule type" value="Genomic_DNA"/>
</dbReference>
<dbReference type="PANTHER" id="PTHR35813">
    <property type="entry name" value="INNER MEMBRANE PROTEIN YBAN"/>
    <property type="match status" value="1"/>
</dbReference>
<organism evidence="2 3">
    <name type="scientific">Antarctobacter heliothermus</name>
    <dbReference type="NCBI Taxonomy" id="74033"/>
    <lineage>
        <taxon>Bacteria</taxon>
        <taxon>Pseudomonadati</taxon>
        <taxon>Pseudomonadota</taxon>
        <taxon>Alphaproteobacteria</taxon>
        <taxon>Rhodobacterales</taxon>
        <taxon>Roseobacteraceae</taxon>
        <taxon>Antarctobacter</taxon>
    </lineage>
</organism>
<dbReference type="AlphaFoldDB" id="A0A222E6Z5"/>
<dbReference type="GO" id="GO:0005886">
    <property type="term" value="C:plasma membrane"/>
    <property type="evidence" value="ECO:0007669"/>
    <property type="project" value="TreeGrafter"/>
</dbReference>
<protein>
    <submittedName>
        <fullName evidence="2">Inner membrane protein YbaN</fullName>
    </submittedName>
</protein>
<accession>A0A222E6Z5</accession>
<keyword evidence="1" id="KW-0472">Membrane</keyword>
<name>A0A222E6Z5_9RHOB</name>
<sequence length="144" mass="15490">MLTNLHRWPARSFWFLTGGLALLLGAVGAVLPILPTTPFVILSAFAFGKSCPRLQVWLESRPVFGPAITDWRTHGAIAPRYKAISVLMMAGALGLGLASALPLAIKLLQAVLVAAGAWFFLSRPNPLGCSTTCLTIRRRPPADR</sequence>